<feature type="compositionally biased region" description="Basic residues" evidence="1">
    <location>
        <begin position="712"/>
        <end position="729"/>
    </location>
</feature>
<evidence type="ECO:0000259" key="2">
    <source>
        <dbReference type="SMART" id="SM00355"/>
    </source>
</evidence>
<feature type="domain" description="C2H2-type" evidence="2">
    <location>
        <begin position="364"/>
        <end position="389"/>
    </location>
</feature>
<dbReference type="SMART" id="SM00355">
    <property type="entry name" value="ZnF_C2H2"/>
    <property type="match status" value="5"/>
</dbReference>
<feature type="region of interest" description="Disordered" evidence="1">
    <location>
        <begin position="118"/>
        <end position="199"/>
    </location>
</feature>
<dbReference type="InterPro" id="IPR040648">
    <property type="entry name" value="HMGXB3_CxC4"/>
</dbReference>
<dbReference type="Proteomes" id="UP001497482">
    <property type="component" value="Chromosome 11"/>
</dbReference>
<name>A0AAV2JAF0_KNICA</name>
<feature type="domain" description="C2H2-type" evidence="2">
    <location>
        <begin position="42"/>
        <end position="67"/>
    </location>
</feature>
<evidence type="ECO:0000313" key="3">
    <source>
        <dbReference type="EMBL" id="CAL1573037.1"/>
    </source>
</evidence>
<proteinExistence type="predicted"/>
<dbReference type="InterPro" id="IPR013087">
    <property type="entry name" value="Znf_C2H2_type"/>
</dbReference>
<dbReference type="PANTHER" id="PTHR17609">
    <property type="entry name" value="HMG DOMAIN-CONTAINING PROTEIN 3"/>
    <property type="match status" value="1"/>
</dbReference>
<dbReference type="EMBL" id="OZ035833">
    <property type="protein sequence ID" value="CAL1573037.1"/>
    <property type="molecule type" value="Genomic_DNA"/>
</dbReference>
<dbReference type="AlphaFoldDB" id="A0AAV2JAF0"/>
<feature type="region of interest" description="Disordered" evidence="1">
    <location>
        <begin position="288"/>
        <end position="314"/>
    </location>
</feature>
<organism evidence="3 4">
    <name type="scientific">Knipowitschia caucasica</name>
    <name type="common">Caucasian dwarf goby</name>
    <name type="synonym">Pomatoschistus caucasicus</name>
    <dbReference type="NCBI Taxonomy" id="637954"/>
    <lineage>
        <taxon>Eukaryota</taxon>
        <taxon>Metazoa</taxon>
        <taxon>Chordata</taxon>
        <taxon>Craniata</taxon>
        <taxon>Vertebrata</taxon>
        <taxon>Euteleostomi</taxon>
        <taxon>Actinopterygii</taxon>
        <taxon>Neopterygii</taxon>
        <taxon>Teleostei</taxon>
        <taxon>Neoteleostei</taxon>
        <taxon>Acanthomorphata</taxon>
        <taxon>Gobiaria</taxon>
        <taxon>Gobiiformes</taxon>
        <taxon>Gobioidei</taxon>
        <taxon>Gobiidae</taxon>
        <taxon>Gobiinae</taxon>
        <taxon>Knipowitschia</taxon>
    </lineage>
</organism>
<feature type="domain" description="C2H2-type" evidence="2">
    <location>
        <begin position="482"/>
        <end position="504"/>
    </location>
</feature>
<keyword evidence="4" id="KW-1185">Reference proteome</keyword>
<feature type="domain" description="C2H2-type" evidence="2">
    <location>
        <begin position="92"/>
        <end position="112"/>
    </location>
</feature>
<reference evidence="3 4" key="1">
    <citation type="submission" date="2024-04" db="EMBL/GenBank/DDBJ databases">
        <authorList>
            <person name="Waldvogel A.-M."/>
            <person name="Schoenle A."/>
        </authorList>
    </citation>
    <scope>NUCLEOTIDE SEQUENCE [LARGE SCALE GENOMIC DNA]</scope>
</reference>
<feature type="region of interest" description="Disordered" evidence="1">
    <location>
        <begin position="700"/>
        <end position="744"/>
    </location>
</feature>
<accession>A0AAV2JAF0</accession>
<protein>
    <recommendedName>
        <fullName evidence="2">C2H2-type domain-containing protein</fullName>
    </recommendedName>
</protein>
<feature type="compositionally biased region" description="Acidic residues" evidence="1">
    <location>
        <begin position="180"/>
        <end position="197"/>
    </location>
</feature>
<dbReference type="Pfam" id="PF18717">
    <property type="entry name" value="CxC4"/>
    <property type="match status" value="1"/>
</dbReference>
<dbReference type="PANTHER" id="PTHR17609:SF3">
    <property type="entry name" value="SAP DOMAIN-CONTAINING PROTEIN"/>
    <property type="match status" value="1"/>
</dbReference>
<sequence length="1014" mass="114761">MLETRLHHKDISSRTSTAMDITIQKGSSLPELNRCTDCCSLFHCPFCGPAWFLPNKKSRVQAHMNLHFNRAVKHEDYTIHRCSRQCRHQPHYHCIHCGNTVLRKSDFQRHLQLCNAENAAEQQPPVNVEAPEPMTSTPVPKEPPKPLKRKKTPTRKGIVKRPKKLDAIKPVRLKRKKCDDEDEASPDTGEDEEEDVQRDDALPKVKRCTDCCTDYHCPLCGPKCVQPCPKAKTEAQGHRHTSIHYDGYTIHRCRHSCRSTPHFHCPYCVQTVIRTYDFKLHLKTCKTKDSSAPASLPPSAAEESSESISKTTPKRVVRRFRRDATRLTCSAVQEYEKPSETVHISVQKGDSLPDLQKCSACNNFHCPFCSPKALQPTKKSRIEGHLKTHLHSAVRYTDTTIHRCRLLCRGLSHYHCCFCNSTILRTMDFVRHLELCKSKDQSSVVTATPLDSPGLDVSELAIASFKNRRLTLKDAPKRLQRAKCPKCQVVCFKKNLKKHMERWHSLQESDISSTLKSECVDPQNGIYAVHNVICGVSRPLHVQIIMQGETECVACDSTLCQRKLELARAELKSCKCKHLQAVANCRTFLSPVDLPQASLTEMAKRKVVGKSKIKMCVDRQVQATQHNVPLSVQLLLGEPTSKKFVSVYEPNIFIYSRLRRVIVSYNERRNVWYCPCSTTKKTCGHKHVARWHLFQTEPNLFNSSSREPSPSKPRKTPTKTPSGKRRAKAKPLVEKAGGEVESDVEDTPLESIETMEAIESIESIVAAMETSVSAATYPPKDVQMIKSMVQFLLLNKRIPALLPDHLSLPVDKDYPQHLIPAETNCLYCADGIALSQPVLITPKAKILMYSRILQDVSTYYKFCPRCGVPYRYQEWGEGLHNFNDHLLLDLPLCLMIRNTLQAQTTFGQIVESLKANKGAAFPSPDALLQAYLHFEALTDTQNQYSCVTYGTRPPVVVSELHNKAFHMTGRDLAEPTTNVSGPGDMDHLWKALREERVARGLVFGTKKPVLYTIM</sequence>
<evidence type="ECO:0000313" key="4">
    <source>
        <dbReference type="Proteomes" id="UP001497482"/>
    </source>
</evidence>
<feature type="domain" description="C2H2-type" evidence="2">
    <location>
        <begin position="263"/>
        <end position="283"/>
    </location>
</feature>
<feature type="compositionally biased region" description="Basic residues" evidence="1">
    <location>
        <begin position="146"/>
        <end position="163"/>
    </location>
</feature>
<dbReference type="InterPro" id="IPR039598">
    <property type="entry name" value="HMGXB3"/>
</dbReference>
<feature type="compositionally biased region" description="Low complexity" evidence="1">
    <location>
        <begin position="290"/>
        <end position="309"/>
    </location>
</feature>
<gene>
    <name evidence="3" type="ORF">KC01_LOCUS5001</name>
</gene>
<evidence type="ECO:0000256" key="1">
    <source>
        <dbReference type="SAM" id="MobiDB-lite"/>
    </source>
</evidence>